<evidence type="ECO:0000313" key="2">
    <source>
        <dbReference type="EMBL" id="EGU87445.1"/>
    </source>
</evidence>
<reference evidence="2" key="1">
    <citation type="journal article" date="2012" name="Mol. Plant Microbe Interact.">
        <title>A highly conserved effector in Fusarium oxysporum is required for full virulence on Arabidopsis.</title>
        <authorList>
            <person name="Thatcher L.F."/>
            <person name="Gardiner D.M."/>
            <person name="Kazan K."/>
            <person name="Manners J."/>
        </authorList>
    </citation>
    <scope>NUCLEOTIDE SEQUENCE [LARGE SCALE GENOMIC DNA]</scope>
    <source>
        <strain evidence="2">Fo5176</strain>
    </source>
</reference>
<feature type="region of interest" description="Disordered" evidence="1">
    <location>
        <begin position="1"/>
        <end position="119"/>
    </location>
</feature>
<feature type="compositionally biased region" description="Basic and acidic residues" evidence="1">
    <location>
        <begin position="79"/>
        <end position="97"/>
    </location>
</feature>
<protein>
    <submittedName>
        <fullName evidence="2">Uncharacterized protein</fullName>
    </submittedName>
</protein>
<proteinExistence type="predicted"/>
<dbReference type="OrthoDB" id="5096019at2759"/>
<name>F9F6K5_FUSOF</name>
<gene>
    <name evidence="2" type="ORF">FOXB_02030</name>
</gene>
<feature type="compositionally biased region" description="Polar residues" evidence="1">
    <location>
        <begin position="22"/>
        <end position="31"/>
    </location>
</feature>
<dbReference type="AlphaFoldDB" id="F9F6K5"/>
<comment type="caution">
    <text evidence="2">The sequence shown here is derived from an EMBL/GenBank/DDBJ whole genome shotgun (WGS) entry which is preliminary data.</text>
</comment>
<evidence type="ECO:0000256" key="1">
    <source>
        <dbReference type="SAM" id="MobiDB-lite"/>
    </source>
</evidence>
<sequence>MSSQGTNTASTKETAGSHRRSSATLATTGNFDNEPVDRSAETAVSRKQKRANRRSTLRMQSEVALFLGMDLDDEEDEAKESKKVDEKKEKDSEQKNDEENEAEKENLAVPPSPYKTNKT</sequence>
<accession>F9F6K5</accession>
<feature type="compositionally biased region" description="Polar residues" evidence="1">
    <location>
        <begin position="1"/>
        <end position="14"/>
    </location>
</feature>
<feature type="compositionally biased region" description="Basic residues" evidence="1">
    <location>
        <begin position="46"/>
        <end position="56"/>
    </location>
</feature>
<dbReference type="EMBL" id="AFQF01000684">
    <property type="protein sequence ID" value="EGU87445.1"/>
    <property type="molecule type" value="Genomic_DNA"/>
</dbReference>
<organism evidence="2">
    <name type="scientific">Fusarium oxysporum (strain Fo5176)</name>
    <name type="common">Fusarium vascular wilt</name>
    <dbReference type="NCBI Taxonomy" id="660025"/>
    <lineage>
        <taxon>Eukaryota</taxon>
        <taxon>Fungi</taxon>
        <taxon>Dikarya</taxon>
        <taxon>Ascomycota</taxon>
        <taxon>Pezizomycotina</taxon>
        <taxon>Sordariomycetes</taxon>
        <taxon>Hypocreomycetidae</taxon>
        <taxon>Hypocreales</taxon>
        <taxon>Nectriaceae</taxon>
        <taxon>Fusarium</taxon>
        <taxon>Fusarium oxysporum species complex</taxon>
    </lineage>
</organism>